<comment type="caution">
    <text evidence="1">The sequence shown here is derived from an EMBL/GenBank/DDBJ whole genome shotgun (WGS) entry which is preliminary data.</text>
</comment>
<reference evidence="1 2" key="1">
    <citation type="journal article" date="2021" name="BMC Genomics">
        <title>Genome-resolved metagenome and metatranscriptome analyses of thermophilic composting reveal key bacterial players and their metabolic interactions.</title>
        <authorList>
            <person name="Braga L.P.P."/>
            <person name="Pereira R.V."/>
            <person name="Martins L.F."/>
            <person name="Moura L.M.S."/>
            <person name="Sanchez F.B."/>
            <person name="Patane J.S.L."/>
            <person name="da Silva A.M."/>
            <person name="Setubal J.C."/>
        </authorList>
    </citation>
    <scope>NUCLEOTIDE SEQUENCE [LARGE SCALE GENOMIC DNA]</scope>
    <source>
        <strain evidence="1">ZC4RG45</strain>
    </source>
</reference>
<sequence length="96" mass="9548">MSLVSFRCTAIPAVGRLRAGSERHERVARRAASPGRAVIGIAAACVPIGSTAAYAMDTPHHPSDWGGGDGFDAGGGGFDGGGGGFDAGGGGYRTVW</sequence>
<dbReference type="EMBL" id="QGUI02000061">
    <property type="protein sequence ID" value="MFO7191938.1"/>
    <property type="molecule type" value="Genomic_DNA"/>
</dbReference>
<dbReference type="AlphaFoldDB" id="A0ABD6FER7"/>
<proteinExistence type="predicted"/>
<protein>
    <submittedName>
        <fullName evidence="1">Uncharacterized protein</fullName>
    </submittedName>
</protein>
<dbReference type="Proteomes" id="UP000249324">
    <property type="component" value="Unassembled WGS sequence"/>
</dbReference>
<evidence type="ECO:0000313" key="2">
    <source>
        <dbReference type="Proteomes" id="UP000249324"/>
    </source>
</evidence>
<name>A0ABD6FER7_9PSEU</name>
<accession>A0ABD6FER7</accession>
<gene>
    <name evidence="1" type="ORF">DIU77_006810</name>
</gene>
<evidence type="ECO:0000313" key="1">
    <source>
        <dbReference type="EMBL" id="MFO7191938.1"/>
    </source>
</evidence>
<organism evidence="1 2">
    <name type="scientific">Thermocrispum agreste</name>
    <dbReference type="NCBI Taxonomy" id="37925"/>
    <lineage>
        <taxon>Bacteria</taxon>
        <taxon>Bacillati</taxon>
        <taxon>Actinomycetota</taxon>
        <taxon>Actinomycetes</taxon>
        <taxon>Pseudonocardiales</taxon>
        <taxon>Pseudonocardiaceae</taxon>
        <taxon>Thermocrispum</taxon>
    </lineage>
</organism>